<feature type="region of interest" description="Disordered" evidence="1">
    <location>
        <begin position="488"/>
        <end position="540"/>
    </location>
</feature>
<evidence type="ECO:0000256" key="1">
    <source>
        <dbReference type="SAM" id="MobiDB-lite"/>
    </source>
</evidence>
<dbReference type="PANTHER" id="PTHR34825:SF1">
    <property type="entry name" value="AAA-ATPASE-LIKE DOMAIN-CONTAINING PROTEIN"/>
    <property type="match status" value="1"/>
</dbReference>
<protein>
    <recommendedName>
        <fullName evidence="2">AAA-ATPase-like domain-containing protein</fullName>
    </recommendedName>
</protein>
<keyword evidence="4" id="KW-1185">Reference proteome</keyword>
<proteinExistence type="predicted"/>
<evidence type="ECO:0000313" key="3">
    <source>
        <dbReference type="EMBL" id="MBK1703565.1"/>
    </source>
</evidence>
<reference evidence="3" key="2">
    <citation type="journal article" date="2020" name="Microorganisms">
        <title>Osmotic Adaptation and Compatible Solute Biosynthesis of Phototrophic Bacteria as Revealed from Genome Analyses.</title>
        <authorList>
            <person name="Imhoff J.F."/>
            <person name="Rahn T."/>
            <person name="Kunzel S."/>
            <person name="Keller A."/>
            <person name="Neulinger S.C."/>
        </authorList>
    </citation>
    <scope>NUCLEOTIDE SEQUENCE</scope>
    <source>
        <strain evidence="3">DSM 11080</strain>
    </source>
</reference>
<evidence type="ECO:0000259" key="2">
    <source>
        <dbReference type="Pfam" id="PF09820"/>
    </source>
</evidence>
<dbReference type="PANTHER" id="PTHR34825">
    <property type="entry name" value="CONSERVED PROTEIN, WITH A WEAK D-GALACTARATE DEHYDRATASE/ALTRONATE HYDROLASE DOMAIN"/>
    <property type="match status" value="1"/>
</dbReference>
<organism evidence="3 4">
    <name type="scientific">Halochromatium glycolicum</name>
    <dbReference type="NCBI Taxonomy" id="85075"/>
    <lineage>
        <taxon>Bacteria</taxon>
        <taxon>Pseudomonadati</taxon>
        <taxon>Pseudomonadota</taxon>
        <taxon>Gammaproteobacteria</taxon>
        <taxon>Chromatiales</taxon>
        <taxon>Chromatiaceae</taxon>
        <taxon>Halochromatium</taxon>
    </lineage>
</organism>
<accession>A0AAJ0X918</accession>
<feature type="compositionally biased region" description="Low complexity" evidence="1">
    <location>
        <begin position="488"/>
        <end position="508"/>
    </location>
</feature>
<comment type="caution">
    <text evidence="3">The sequence shown here is derived from an EMBL/GenBank/DDBJ whole genome shotgun (WGS) entry which is preliminary data.</text>
</comment>
<sequence length="590" mass="66248">MSCQRLPIGIQTFREIREGDYCYVDKTAAAQALAEQGKAYFLSRPRRFGKSLFVDTLKELFEGNAALFRGLHIHPHWDWGQRHPVILLDFAAGVVQSRAELDEAIHERLRANQQRLDVRCENRSIAGGFSELIQRAHDHHGQRVVVLIDEYDKPILDNIEHPERAAALRDGLKNLYSVLKAEDAHLRFVFLTGVSKFSRVSLFSGLNQLNDITLHPQYATVCGYTQRDLETTFAAHLADVDWDQLRQWYNGYGFLGEPVYNPYDILLFIDTGHSFRNYWFETGSPSFLIKLFQQRRYFLPDLERLEVSEEILDSFDIERINPVTLLFQAGYLTVAGTTQQWGELTFQLRVPNNEVRRALNNQFIDAYAGISDTRLSYKRGLGEALTQADLPALIATIKRLFAGIPWRNFTGNDLPEAEGYYASVLYAFFASLDAEIIPEDLTNHGQVDLTLKLEGYIYVIEIKLVRDGRRRDDRDVGVPGIAPAWAPDSAPSVASAPADPTDADAPASLDTAVRANPPPDAEADARTDAGTECPADASAIPAHNPALAQIQARGYSEKYRAAPGKGLFEVGLVFSSTARNLIEADWRCLR</sequence>
<dbReference type="InterPro" id="IPR018631">
    <property type="entry name" value="AAA-ATPase-like_dom"/>
</dbReference>
<dbReference type="RefSeq" id="WP_242476759.1">
    <property type="nucleotide sequence ID" value="NZ_NRSJ01000003.1"/>
</dbReference>
<gene>
    <name evidence="3" type="ORF">CKO40_03090</name>
</gene>
<dbReference type="Proteomes" id="UP001296776">
    <property type="component" value="Unassembled WGS sequence"/>
</dbReference>
<dbReference type="EMBL" id="NRSJ01000003">
    <property type="protein sequence ID" value="MBK1703565.1"/>
    <property type="molecule type" value="Genomic_DNA"/>
</dbReference>
<dbReference type="Pfam" id="PF08011">
    <property type="entry name" value="PDDEXK_9"/>
    <property type="match status" value="1"/>
</dbReference>
<evidence type="ECO:0000313" key="4">
    <source>
        <dbReference type="Proteomes" id="UP001296776"/>
    </source>
</evidence>
<name>A0AAJ0X918_9GAMM</name>
<dbReference type="AlphaFoldDB" id="A0AAJ0X918"/>
<feature type="domain" description="AAA-ATPase-like" evidence="2">
    <location>
        <begin position="7"/>
        <end position="203"/>
    </location>
</feature>
<reference evidence="3" key="1">
    <citation type="submission" date="2017-08" db="EMBL/GenBank/DDBJ databases">
        <authorList>
            <person name="Imhoff J.F."/>
            <person name="Rahn T."/>
            <person name="Kuenzel S."/>
            <person name="Neulinger S.C."/>
        </authorList>
    </citation>
    <scope>NUCLEOTIDE SEQUENCE</scope>
    <source>
        <strain evidence="3">DSM 11080</strain>
    </source>
</reference>
<dbReference type="Pfam" id="PF09820">
    <property type="entry name" value="AAA-ATPase_like"/>
    <property type="match status" value="1"/>
</dbReference>
<dbReference type="InterPro" id="IPR012547">
    <property type="entry name" value="PDDEXK_9"/>
</dbReference>